<comment type="caution">
    <text evidence="1">The sequence shown here is derived from an EMBL/GenBank/DDBJ whole genome shotgun (WGS) entry which is preliminary data.</text>
</comment>
<keyword evidence="2" id="KW-1185">Reference proteome</keyword>
<sequence length="119" mass="13711">MTNGVIVFAQVFAKYVNKWICIACPFQGTLFIIYRSDWGQCESKLKYILHFRKWGWGHSVLYVGKMLDSAAVDTNSDLHITGAPGYINDTLLTGLQFIYGFESLFFVSRWSMHQLVIFK</sequence>
<gene>
    <name evidence="1" type="ORF">GIB67_014818</name>
</gene>
<evidence type="ECO:0000313" key="2">
    <source>
        <dbReference type="Proteomes" id="UP000541444"/>
    </source>
</evidence>
<dbReference type="OrthoDB" id="190846at2759"/>
<dbReference type="AlphaFoldDB" id="A0A7J7LBZ0"/>
<protein>
    <submittedName>
        <fullName evidence="1">Uncharacterized protein</fullName>
    </submittedName>
</protein>
<accession>A0A7J7LBZ0</accession>
<dbReference type="EMBL" id="JACGCM010002401">
    <property type="protein sequence ID" value="KAF6140108.1"/>
    <property type="molecule type" value="Genomic_DNA"/>
</dbReference>
<name>A0A7J7LBZ0_9MAGN</name>
<reference evidence="1 2" key="1">
    <citation type="journal article" date="2020" name="IScience">
        <title>Genome Sequencing of the Endangered Kingdonia uniflora (Circaeasteraceae, Ranunculales) Reveals Potential Mechanisms of Evolutionary Specialization.</title>
        <authorList>
            <person name="Sun Y."/>
            <person name="Deng T."/>
            <person name="Zhang A."/>
            <person name="Moore M.J."/>
            <person name="Landis J.B."/>
            <person name="Lin N."/>
            <person name="Zhang H."/>
            <person name="Zhang X."/>
            <person name="Huang J."/>
            <person name="Zhang X."/>
            <person name="Sun H."/>
            <person name="Wang H."/>
        </authorList>
    </citation>
    <scope>NUCLEOTIDE SEQUENCE [LARGE SCALE GENOMIC DNA]</scope>
    <source>
        <strain evidence="1">TB1705</strain>
        <tissue evidence="1">Leaf</tissue>
    </source>
</reference>
<evidence type="ECO:0000313" key="1">
    <source>
        <dbReference type="EMBL" id="KAF6140108.1"/>
    </source>
</evidence>
<proteinExistence type="predicted"/>
<dbReference type="Proteomes" id="UP000541444">
    <property type="component" value="Unassembled WGS sequence"/>
</dbReference>
<organism evidence="1 2">
    <name type="scientific">Kingdonia uniflora</name>
    <dbReference type="NCBI Taxonomy" id="39325"/>
    <lineage>
        <taxon>Eukaryota</taxon>
        <taxon>Viridiplantae</taxon>
        <taxon>Streptophyta</taxon>
        <taxon>Embryophyta</taxon>
        <taxon>Tracheophyta</taxon>
        <taxon>Spermatophyta</taxon>
        <taxon>Magnoliopsida</taxon>
        <taxon>Ranunculales</taxon>
        <taxon>Circaeasteraceae</taxon>
        <taxon>Kingdonia</taxon>
    </lineage>
</organism>